<evidence type="ECO:0000256" key="6">
    <source>
        <dbReference type="SAM" id="MobiDB-lite"/>
    </source>
</evidence>
<keyword evidence="4" id="KW-0496">Mitochondrion</keyword>
<feature type="compositionally biased region" description="Low complexity" evidence="6">
    <location>
        <begin position="1163"/>
        <end position="1176"/>
    </location>
</feature>
<dbReference type="SMART" id="SM01423">
    <property type="entry name" value="Milton"/>
    <property type="match status" value="1"/>
</dbReference>
<dbReference type="GO" id="GO:0005739">
    <property type="term" value="C:mitochondrion"/>
    <property type="evidence" value="ECO:0007669"/>
    <property type="project" value="UniProtKB-SubCell"/>
</dbReference>
<feature type="coiled-coil region" evidence="5">
    <location>
        <begin position="375"/>
        <end position="518"/>
    </location>
</feature>
<feature type="compositionally biased region" description="Polar residues" evidence="6">
    <location>
        <begin position="929"/>
        <end position="941"/>
    </location>
</feature>
<dbReference type="GO" id="GO:0031410">
    <property type="term" value="C:cytoplasmic vesicle"/>
    <property type="evidence" value="ECO:0007669"/>
    <property type="project" value="TreeGrafter"/>
</dbReference>
<evidence type="ECO:0008006" key="11">
    <source>
        <dbReference type="Google" id="ProtNLM"/>
    </source>
</evidence>
<evidence type="ECO:0000256" key="5">
    <source>
        <dbReference type="SAM" id="Coils"/>
    </source>
</evidence>
<evidence type="ECO:0000256" key="1">
    <source>
        <dbReference type="ARBA" id="ARBA00004173"/>
    </source>
</evidence>
<feature type="region of interest" description="Disordered" evidence="6">
    <location>
        <begin position="1074"/>
        <end position="1199"/>
    </location>
</feature>
<dbReference type="PANTHER" id="PTHR15751">
    <property type="entry name" value="TRAFFICKING KINESIN-BINDING PROTEIN"/>
    <property type="match status" value="1"/>
</dbReference>
<dbReference type="AlphaFoldDB" id="A0A1A9WLB5"/>
<protein>
    <recommendedName>
        <fullName evidence="11">Trafficking kinesin-binding protein milt</fullName>
    </recommendedName>
</protein>
<dbReference type="Proteomes" id="UP000091820">
    <property type="component" value="Unassembled WGS sequence"/>
</dbReference>
<evidence type="ECO:0000259" key="8">
    <source>
        <dbReference type="SMART" id="SM01424"/>
    </source>
</evidence>
<keyword evidence="10" id="KW-1185">Reference proteome</keyword>
<feature type="domain" description="Trafficking kinesin-binding protein C-terminal" evidence="7">
    <location>
        <begin position="592"/>
        <end position="775"/>
    </location>
</feature>
<accession>A0A1A9WLB5</accession>
<sequence length="1222" mass="135884">MELLATLACAMKLKYVLWQYFTMHHILTFLDVQDSTIYMISSALGASAPLSPSAQATLNKHLPKLSTKRLIQPQLNVKPIAQTTEAACLTDICSSENLPEVEIFSLLEEQIPKYKVRSDFLTNFAGYSNQDWYIPAPALTIPLEGLGLTKEQTRETLNYFLENNDNDDDDDDDDNARMPCCSTATEVEIAESIITFINEVKQRKSMESALPLLTFFLNLVSRCQSRDDLNAVSVPLLLTKLKSHENSNEKFMYYAARKPNGAMSLKIVRNLLRSEVLCGNRISQMTRAYDDIEAVTRLLEEKEKDLELTVQIGKELLAQNNVLENKILELETDLKTINEDHAQLLHELRKKNELIAVLTSDSDSETPTYAKSITVELLQKKINSLEDENKSLKMEASELVHQTDAVEAHERQLMDDITTQLGDVNKQFENLSLDLERQREENRLQHEQIVSLTARLAEAEMRLHQLTHDNDENVTLLSITKENQNSLALELVEFKQRYQEVLALLQETQDQLRKYRKKSMPQARNTFMPSMVHLPSDSLQSELMESSLYSENSLDSGISNDNLRFNNPTGQIMPKLLNDIGVPALSNPVISSANTCAYSSVPFPSYKRVFDTIKCATKNGTASNIGSMSMSSASVPRMSTMIYGDKQPDENTFNSENMFTIRSASCESLASQSEECFSQPSGVPGVPGAKELEAALKRLTPAEVLARRAMLSYAPAGTYSYDDNLPMVGLPLGIRTPDSIMSTGSSGVSSTNMSSTIHQWRLPEKLQIVKPMEGSQTLHHWSRLATPTLSGLLEERPGVTIRGGRGLEELGLQLYTLNDIEEDVPDELPGKQFEISYCTYTYTTSTVMHPDDGFINDASFLSQSQLSSRMASTSTSRQPSCPPTPRAGLSRKNSCCTFSVNLGLASMLNERGIKAVTPSALNTPAGPNFSPTVTPYNSPEDSPTRSRSPEPFFNLLASGADVFRRKLIGGDVERNRSQYQKQQKIMLTRLERRALRSLRLLEKVESIGLENIITSQPNAMSQLTSGIANRSISPMAQLTSLKNINPNPSSNIVKNLHFDRNQIKDVLQKGLSPQAALPVTTKTKEKSEHNNDPKVSNITKVVTGANAQSNPPPTPINYHDEPTSNARSKPIHRQKSRRNLKNGQRPDLGTIEGRVRTDLGKVSQRANRNQQQSSTQKVVNESGADKLPSTSSSSGRDNEQTLTQSFVGTVSSLIFGRKGGWL</sequence>
<dbReference type="GO" id="GO:0006605">
    <property type="term" value="P:protein targeting"/>
    <property type="evidence" value="ECO:0007669"/>
    <property type="project" value="TreeGrafter"/>
</dbReference>
<comment type="similarity">
    <text evidence="2">Belongs to the milton family.</text>
</comment>
<feature type="region of interest" description="Disordered" evidence="6">
    <location>
        <begin position="866"/>
        <end position="888"/>
    </location>
</feature>
<dbReference type="InterPro" id="IPR051946">
    <property type="entry name" value="Intracell_Traff-Reg"/>
</dbReference>
<feature type="domain" description="HAP1 N-terminal" evidence="8">
    <location>
        <begin position="108"/>
        <end position="518"/>
    </location>
</feature>
<feature type="compositionally biased region" description="Polar residues" evidence="6">
    <location>
        <begin position="866"/>
        <end position="879"/>
    </location>
</feature>
<keyword evidence="3 5" id="KW-0175">Coiled coil</keyword>
<dbReference type="Pfam" id="PF12448">
    <property type="entry name" value="Milton"/>
    <property type="match status" value="1"/>
</dbReference>
<dbReference type="InterPro" id="IPR022154">
    <property type="entry name" value="TRAK1/2_C"/>
</dbReference>
<feature type="region of interest" description="Disordered" evidence="6">
    <location>
        <begin position="919"/>
        <end position="950"/>
    </location>
</feature>
<evidence type="ECO:0000313" key="10">
    <source>
        <dbReference type="Proteomes" id="UP000091820"/>
    </source>
</evidence>
<organism evidence="9 10">
    <name type="scientific">Glossina brevipalpis</name>
    <dbReference type="NCBI Taxonomy" id="37001"/>
    <lineage>
        <taxon>Eukaryota</taxon>
        <taxon>Metazoa</taxon>
        <taxon>Ecdysozoa</taxon>
        <taxon>Arthropoda</taxon>
        <taxon>Hexapoda</taxon>
        <taxon>Insecta</taxon>
        <taxon>Pterygota</taxon>
        <taxon>Neoptera</taxon>
        <taxon>Endopterygota</taxon>
        <taxon>Diptera</taxon>
        <taxon>Brachycera</taxon>
        <taxon>Muscomorpha</taxon>
        <taxon>Hippoboscoidea</taxon>
        <taxon>Glossinidae</taxon>
        <taxon>Glossina</taxon>
    </lineage>
</organism>
<reference evidence="10" key="1">
    <citation type="submission" date="2014-03" db="EMBL/GenBank/DDBJ databases">
        <authorList>
            <person name="Aksoy S."/>
            <person name="Warren W."/>
            <person name="Wilson R.K."/>
        </authorList>
    </citation>
    <scope>NUCLEOTIDE SEQUENCE [LARGE SCALE GENOMIC DNA]</scope>
    <source>
        <strain evidence="10">IAEA</strain>
    </source>
</reference>
<feature type="coiled-coil region" evidence="5">
    <location>
        <begin position="285"/>
        <end position="347"/>
    </location>
</feature>
<dbReference type="GO" id="GO:0017022">
    <property type="term" value="F:myosin binding"/>
    <property type="evidence" value="ECO:0007669"/>
    <property type="project" value="TreeGrafter"/>
</dbReference>
<dbReference type="STRING" id="37001.A0A1A9WLB5"/>
<dbReference type="Pfam" id="PF04849">
    <property type="entry name" value="HAP1_N"/>
    <property type="match status" value="2"/>
</dbReference>
<dbReference type="VEuPathDB" id="VectorBase:GBRI023751"/>
<dbReference type="InterPro" id="IPR006933">
    <property type="entry name" value="HAP1_N"/>
</dbReference>
<dbReference type="GO" id="GO:0048311">
    <property type="term" value="P:mitochondrion distribution"/>
    <property type="evidence" value="ECO:0007669"/>
    <property type="project" value="TreeGrafter"/>
</dbReference>
<dbReference type="PANTHER" id="PTHR15751:SF12">
    <property type="entry name" value="TRAFFICKING KINESIN-BINDING PROTEIN MILT"/>
    <property type="match status" value="1"/>
</dbReference>
<dbReference type="EnsemblMetazoa" id="GBRI023751-RA">
    <property type="protein sequence ID" value="GBRI023751-PA"/>
    <property type="gene ID" value="GBRI023751"/>
</dbReference>
<evidence type="ECO:0000256" key="2">
    <source>
        <dbReference type="ARBA" id="ARBA00007007"/>
    </source>
</evidence>
<evidence type="ECO:0000256" key="3">
    <source>
        <dbReference type="ARBA" id="ARBA00023054"/>
    </source>
</evidence>
<evidence type="ECO:0000313" key="9">
    <source>
        <dbReference type="EnsemblMetazoa" id="GBRI023751-PA"/>
    </source>
</evidence>
<feature type="compositionally biased region" description="Polar residues" evidence="6">
    <location>
        <begin position="1188"/>
        <end position="1199"/>
    </location>
</feature>
<proteinExistence type="inferred from homology"/>
<dbReference type="GO" id="GO:0047496">
    <property type="term" value="P:vesicle transport along microtubule"/>
    <property type="evidence" value="ECO:0007669"/>
    <property type="project" value="TreeGrafter"/>
</dbReference>
<comment type="subcellular location">
    <subcellularLocation>
        <location evidence="1">Mitochondrion</location>
    </subcellularLocation>
</comment>
<feature type="compositionally biased region" description="Polar residues" evidence="6">
    <location>
        <begin position="1093"/>
        <end position="1109"/>
    </location>
</feature>
<evidence type="ECO:0000259" key="7">
    <source>
        <dbReference type="SMART" id="SM01423"/>
    </source>
</evidence>
<name>A0A1A9WLB5_9MUSC</name>
<feature type="compositionally biased region" description="Basic and acidic residues" evidence="6">
    <location>
        <begin position="1082"/>
        <end position="1092"/>
    </location>
</feature>
<evidence type="ECO:0000256" key="4">
    <source>
        <dbReference type="ARBA" id="ARBA00023128"/>
    </source>
</evidence>
<feature type="compositionally biased region" description="Basic residues" evidence="6">
    <location>
        <begin position="1129"/>
        <end position="1140"/>
    </location>
</feature>
<dbReference type="SMART" id="SM01424">
    <property type="entry name" value="HAP1_N"/>
    <property type="match status" value="1"/>
</dbReference>
<reference evidence="9" key="2">
    <citation type="submission" date="2020-05" db="UniProtKB">
        <authorList>
            <consortium name="EnsemblMetazoa"/>
        </authorList>
    </citation>
    <scope>IDENTIFICATION</scope>
    <source>
        <strain evidence="9">IAEA</strain>
    </source>
</reference>